<evidence type="ECO:0000313" key="2">
    <source>
        <dbReference type="Proteomes" id="UP001165962"/>
    </source>
</evidence>
<dbReference type="Proteomes" id="UP001165962">
    <property type="component" value="Unassembled WGS sequence"/>
</dbReference>
<proteinExistence type="predicted"/>
<sequence length="93" mass="10364">MNFDESTINIIKNISIFDKGAAVVGLPKGRMDTLGSFGEMDMPEYVSRLSQYYLSSGQKKENRQRGGGLRNLMSFNGLRSKEKLALCPCIIKV</sequence>
<name>A0ABX0J233_9BACL</name>
<keyword evidence="2" id="KW-1185">Reference proteome</keyword>
<reference evidence="1" key="1">
    <citation type="submission" date="2020-03" db="EMBL/GenBank/DDBJ databases">
        <title>Draft sequencing of Paenibacilllus sp. S3N08.</title>
        <authorList>
            <person name="Kim D.-U."/>
        </authorList>
    </citation>
    <scope>NUCLEOTIDE SEQUENCE</scope>
    <source>
        <strain evidence="1">S3N08</strain>
    </source>
</reference>
<dbReference type="RefSeq" id="WP_166149253.1">
    <property type="nucleotide sequence ID" value="NZ_JAAOIW010000003.1"/>
</dbReference>
<comment type="caution">
    <text evidence="1">The sequence shown here is derived from an EMBL/GenBank/DDBJ whole genome shotgun (WGS) entry which is preliminary data.</text>
</comment>
<dbReference type="EMBL" id="JAAOIW010000003">
    <property type="protein sequence ID" value="NHN30350.1"/>
    <property type="molecule type" value="Genomic_DNA"/>
</dbReference>
<evidence type="ECO:0000313" key="1">
    <source>
        <dbReference type="EMBL" id="NHN30350.1"/>
    </source>
</evidence>
<gene>
    <name evidence="1" type="ORF">G9U52_10945</name>
</gene>
<protein>
    <submittedName>
        <fullName evidence="1">Uncharacterized protein</fullName>
    </submittedName>
</protein>
<organism evidence="1 2">
    <name type="scientific">Paenibacillus agricola</name>
    <dbReference type="NCBI Taxonomy" id="2716264"/>
    <lineage>
        <taxon>Bacteria</taxon>
        <taxon>Bacillati</taxon>
        <taxon>Bacillota</taxon>
        <taxon>Bacilli</taxon>
        <taxon>Bacillales</taxon>
        <taxon>Paenibacillaceae</taxon>
        <taxon>Paenibacillus</taxon>
    </lineage>
</organism>
<accession>A0ABX0J233</accession>